<evidence type="ECO:0000313" key="18">
    <source>
        <dbReference type="RefSeq" id="XP_034099528.1"/>
    </source>
</evidence>
<evidence type="ECO:0000256" key="12">
    <source>
        <dbReference type="PROSITE-ProRule" id="PRU00108"/>
    </source>
</evidence>
<evidence type="ECO:0000259" key="16">
    <source>
        <dbReference type="PROSITE" id="PS50803"/>
    </source>
</evidence>
<comment type="subcellular location">
    <subcellularLocation>
        <location evidence="1 12 13">Nucleus</location>
    </subcellularLocation>
</comment>
<dbReference type="CDD" id="cd00086">
    <property type="entry name" value="homeodomain"/>
    <property type="match status" value="1"/>
</dbReference>
<keyword evidence="3" id="KW-0805">Transcription regulation</keyword>
<evidence type="ECO:0000256" key="5">
    <source>
        <dbReference type="ARBA" id="ARBA00023155"/>
    </source>
</evidence>
<dbReference type="GO" id="GO:0000977">
    <property type="term" value="F:RNA polymerase II transcription regulatory region sequence-specific DNA binding"/>
    <property type="evidence" value="ECO:0007669"/>
    <property type="project" value="TreeGrafter"/>
</dbReference>
<dbReference type="PANTHER" id="PTHR24329">
    <property type="entry name" value="HOMEOBOX PROTEIN ARISTALESS"/>
    <property type="match status" value="1"/>
</dbReference>
<feature type="compositionally biased region" description="Low complexity" evidence="14">
    <location>
        <begin position="280"/>
        <end position="291"/>
    </location>
</feature>
<organism evidence="17 18">
    <name type="scientific">Drosophila albomicans</name>
    <name type="common">Fruit fly</name>
    <dbReference type="NCBI Taxonomy" id="7291"/>
    <lineage>
        <taxon>Eukaryota</taxon>
        <taxon>Metazoa</taxon>
        <taxon>Ecdysozoa</taxon>
        <taxon>Arthropoda</taxon>
        <taxon>Hexapoda</taxon>
        <taxon>Insecta</taxon>
        <taxon>Pterygota</taxon>
        <taxon>Neoptera</taxon>
        <taxon>Endopterygota</taxon>
        <taxon>Diptera</taxon>
        <taxon>Brachycera</taxon>
        <taxon>Muscomorpha</taxon>
        <taxon>Ephydroidea</taxon>
        <taxon>Drosophilidae</taxon>
        <taxon>Drosophila</taxon>
    </lineage>
</organism>
<dbReference type="GO" id="GO:0005634">
    <property type="term" value="C:nucleus"/>
    <property type="evidence" value="ECO:0007669"/>
    <property type="project" value="UniProtKB-SubCell"/>
</dbReference>
<dbReference type="GeneID" id="117564747"/>
<dbReference type="InterPro" id="IPR050649">
    <property type="entry name" value="Paired_Homeobox_TFs"/>
</dbReference>
<evidence type="ECO:0000256" key="6">
    <source>
        <dbReference type="ARBA" id="ARBA00023163"/>
    </source>
</evidence>
<feature type="compositionally biased region" description="Low complexity" evidence="14">
    <location>
        <begin position="421"/>
        <end position="434"/>
    </location>
</feature>
<feature type="domain" description="OAR" evidence="16">
    <location>
        <begin position="445"/>
        <end position="458"/>
    </location>
</feature>
<dbReference type="SUPFAM" id="SSF46689">
    <property type="entry name" value="Homeodomain-like"/>
    <property type="match status" value="1"/>
</dbReference>
<dbReference type="PANTHER" id="PTHR24329:SF337">
    <property type="entry name" value="ARISTALESS RELATED HOMEOBOX"/>
    <property type="match status" value="1"/>
</dbReference>
<evidence type="ECO:0000256" key="11">
    <source>
        <dbReference type="ARBA" id="ARBA00078248"/>
    </source>
</evidence>
<dbReference type="InterPro" id="IPR009057">
    <property type="entry name" value="Homeodomain-like_sf"/>
</dbReference>
<feature type="compositionally biased region" description="Polar residues" evidence="14">
    <location>
        <begin position="253"/>
        <end position="263"/>
    </location>
</feature>
<dbReference type="InterPro" id="IPR001356">
    <property type="entry name" value="HD"/>
</dbReference>
<comment type="function">
    <text evidence="8">Transcription factor required for the formation of correct projections from nociceptive sensory neurons to the dorsal horn of the spinal cord and normal perception of pain.</text>
</comment>
<evidence type="ECO:0000256" key="4">
    <source>
        <dbReference type="ARBA" id="ARBA00023125"/>
    </source>
</evidence>
<keyword evidence="5 12" id="KW-0371">Homeobox</keyword>
<dbReference type="AlphaFoldDB" id="A0A6P8WJQ2"/>
<name>A0A6P8WJQ2_DROAB</name>
<feature type="compositionally biased region" description="Low complexity" evidence="14">
    <location>
        <begin position="569"/>
        <end position="624"/>
    </location>
</feature>
<comment type="subunit">
    <text evidence="9">Interacts with RGMB.</text>
</comment>
<keyword evidence="17" id="KW-1185">Reference proteome</keyword>
<feature type="compositionally biased region" description="Polar residues" evidence="14">
    <location>
        <begin position="201"/>
        <end position="226"/>
    </location>
</feature>
<accession>A0A6P8WJQ2</accession>
<dbReference type="GO" id="GO:0000981">
    <property type="term" value="F:DNA-binding transcription factor activity, RNA polymerase II-specific"/>
    <property type="evidence" value="ECO:0007669"/>
    <property type="project" value="InterPro"/>
</dbReference>
<reference evidence="18" key="1">
    <citation type="submission" date="2025-08" db="UniProtKB">
        <authorList>
            <consortium name="RefSeq"/>
        </authorList>
    </citation>
    <scope>IDENTIFICATION</scope>
    <source>
        <strain evidence="18">15112-1751.03</strain>
        <tissue evidence="18">Whole Adult</tissue>
    </source>
</reference>
<protein>
    <recommendedName>
        <fullName evidence="10">Dorsal root ganglia homeobox protein</fullName>
    </recommendedName>
    <alternativeName>
        <fullName evidence="11">Paired-related homeobox protein-like 1</fullName>
    </alternativeName>
</protein>
<feature type="region of interest" description="Disordered" evidence="14">
    <location>
        <begin position="111"/>
        <end position="306"/>
    </location>
</feature>
<evidence type="ECO:0000256" key="1">
    <source>
        <dbReference type="ARBA" id="ARBA00004123"/>
    </source>
</evidence>
<proteinExistence type="predicted"/>
<evidence type="ECO:0000256" key="7">
    <source>
        <dbReference type="ARBA" id="ARBA00023242"/>
    </source>
</evidence>
<evidence type="ECO:0000256" key="2">
    <source>
        <dbReference type="ARBA" id="ARBA00022473"/>
    </source>
</evidence>
<dbReference type="Proteomes" id="UP000515160">
    <property type="component" value="Chromosome 2L"/>
</dbReference>
<feature type="compositionally biased region" description="Polar residues" evidence="14">
    <location>
        <begin position="162"/>
        <end position="171"/>
    </location>
</feature>
<evidence type="ECO:0000313" key="17">
    <source>
        <dbReference type="Proteomes" id="UP000515160"/>
    </source>
</evidence>
<dbReference type="PROSITE" id="PS50803">
    <property type="entry name" value="OAR"/>
    <property type="match status" value="1"/>
</dbReference>
<dbReference type="Pfam" id="PF03826">
    <property type="entry name" value="OAR"/>
    <property type="match status" value="1"/>
</dbReference>
<feature type="region of interest" description="Disordered" evidence="14">
    <location>
        <begin position="569"/>
        <end position="635"/>
    </location>
</feature>
<evidence type="ECO:0000256" key="13">
    <source>
        <dbReference type="RuleBase" id="RU000682"/>
    </source>
</evidence>
<dbReference type="InterPro" id="IPR003654">
    <property type="entry name" value="OAR_dom"/>
</dbReference>
<evidence type="ECO:0000256" key="10">
    <source>
        <dbReference type="ARBA" id="ARBA00070091"/>
    </source>
</evidence>
<keyword evidence="2" id="KW-0217">Developmental protein</keyword>
<feature type="domain" description="Homeobox" evidence="15">
    <location>
        <begin position="50"/>
        <end position="110"/>
    </location>
</feature>
<dbReference type="OrthoDB" id="6159439at2759"/>
<sequence length="635" mass="67392">MFCYQCPPALHPCGPHPPRLPTLDYPFAATHPYTSYSYHPAIHDETFVRRKQRRNRTTFTLQQLEELETAFAQTHYPDVFTREDLAMKINLTEARVQVWFQNRRAKWRKAERLKDEQRKRENGESSSSLDKLHDSRESSPDITGEIDDDMDELPPRSRQRSHSPLTNGPMEQQQHSHSHSHSHSRSPPGVHHLDSSDNERPLSSTQLTATTPHSASQSLGSISAGSPSPGMREHTPLASVGVGLGLGHGMAPSSPSNSRNTDSPIEVGGPISLTTGSRMAASSNNSASSTPTPTPTPTTPHSAQLPHSAAAAAAFGSHIFGSFGAGSVANDTNCGFRPVLSEQSAVAAAAAAAAAQRSANHPPLFLPPHLAAQFSHQPLFPGLKGVSPFQSLCSCCSLKPPPMPPVTSASGSVMAPLNVPISSSSAASSPESPKSGGGAHDPRSNSVAELRRKAQEHSAALLQSLHAAAAAGLAFPGLHLPPLSFAHHPALGHTMNHSNNNNNNNNNNSGSNSNNNNNNGLRLKHEAQDMTASTMNGLGSVAAAAAAAAALPGSSSTSAALLDLAESAAAYHHHQQQQQQQQHQQQQQQQHHATLSPPTTPTQLQSQQLQQQQQQQDSPTASATLNGNALPTKSE</sequence>
<feature type="compositionally biased region" description="Basic and acidic residues" evidence="14">
    <location>
        <begin position="130"/>
        <end position="139"/>
    </location>
</feature>
<dbReference type="RefSeq" id="XP_034099528.1">
    <property type="nucleotide sequence ID" value="XM_034243637.2"/>
</dbReference>
<feature type="compositionally biased region" description="Basic and acidic residues" evidence="14">
    <location>
        <begin position="191"/>
        <end position="200"/>
    </location>
</feature>
<keyword evidence="6" id="KW-0804">Transcription</keyword>
<feature type="compositionally biased region" description="Low complexity" evidence="14">
    <location>
        <begin position="498"/>
        <end position="520"/>
    </location>
</feature>
<dbReference type="CTD" id="644168"/>
<keyword evidence="7 12" id="KW-0539">Nucleus</keyword>
<dbReference type="FunFam" id="1.10.10.60:FF:000126">
    <property type="entry name" value="dorsal root ganglia homeobox protein-like"/>
    <property type="match status" value="1"/>
</dbReference>
<dbReference type="InterPro" id="IPR017970">
    <property type="entry name" value="Homeobox_CS"/>
</dbReference>
<feature type="compositionally biased region" description="Polar residues" evidence="14">
    <location>
        <begin position="625"/>
        <end position="635"/>
    </location>
</feature>
<gene>
    <name evidence="18" type="primary">LOC117564747</name>
</gene>
<evidence type="ECO:0000256" key="8">
    <source>
        <dbReference type="ARBA" id="ARBA00058719"/>
    </source>
</evidence>
<keyword evidence="4 12" id="KW-0238">DNA-binding</keyword>
<dbReference type="SMART" id="SM00389">
    <property type="entry name" value="HOX"/>
    <property type="match status" value="1"/>
</dbReference>
<feature type="region of interest" description="Disordered" evidence="14">
    <location>
        <begin position="421"/>
        <end position="452"/>
    </location>
</feature>
<feature type="DNA-binding region" description="Homeobox" evidence="12">
    <location>
        <begin position="52"/>
        <end position="111"/>
    </location>
</feature>
<dbReference type="PROSITE" id="PS50071">
    <property type="entry name" value="HOMEOBOX_2"/>
    <property type="match status" value="1"/>
</dbReference>
<evidence type="ECO:0000256" key="14">
    <source>
        <dbReference type="SAM" id="MobiDB-lite"/>
    </source>
</evidence>
<evidence type="ECO:0000256" key="9">
    <source>
        <dbReference type="ARBA" id="ARBA00064347"/>
    </source>
</evidence>
<dbReference type="Gene3D" id="1.10.10.60">
    <property type="entry name" value="Homeodomain-like"/>
    <property type="match status" value="1"/>
</dbReference>
<dbReference type="Pfam" id="PF00046">
    <property type="entry name" value="Homeodomain"/>
    <property type="match status" value="1"/>
</dbReference>
<evidence type="ECO:0000256" key="3">
    <source>
        <dbReference type="ARBA" id="ARBA00023015"/>
    </source>
</evidence>
<dbReference type="PROSITE" id="PS00027">
    <property type="entry name" value="HOMEOBOX_1"/>
    <property type="match status" value="1"/>
</dbReference>
<feature type="compositionally biased region" description="Basic and acidic residues" evidence="14">
    <location>
        <begin position="111"/>
        <end position="123"/>
    </location>
</feature>
<feature type="region of interest" description="Disordered" evidence="14">
    <location>
        <begin position="491"/>
        <end position="521"/>
    </location>
</feature>
<evidence type="ECO:0000259" key="15">
    <source>
        <dbReference type="PROSITE" id="PS50071"/>
    </source>
</evidence>